<organism evidence="1 2">
    <name type="scientific">Cutaneotrichosporon oleaginosum</name>
    <dbReference type="NCBI Taxonomy" id="879819"/>
    <lineage>
        <taxon>Eukaryota</taxon>
        <taxon>Fungi</taxon>
        <taxon>Dikarya</taxon>
        <taxon>Basidiomycota</taxon>
        <taxon>Agaricomycotina</taxon>
        <taxon>Tremellomycetes</taxon>
        <taxon>Trichosporonales</taxon>
        <taxon>Trichosporonaceae</taxon>
        <taxon>Cutaneotrichosporon</taxon>
    </lineage>
</organism>
<name>A0A0J1BCF6_9TREE</name>
<dbReference type="GeneID" id="28985707"/>
<dbReference type="AlphaFoldDB" id="A0A0J1BCF6"/>
<proteinExistence type="predicted"/>
<gene>
    <name evidence="1" type="ORF">CC85DRAFT_299352</name>
</gene>
<evidence type="ECO:0000313" key="2">
    <source>
        <dbReference type="Proteomes" id="UP000053611"/>
    </source>
</evidence>
<sequence length="174" mass="18603">MAPDLPDLPIPPCPRCDSKAWRHTATGIVCANEHALRPSLLVPRDAPKPTDFTWDGITGYAQVLHEPSLLQLRQHTNATMVHVILAHAAHTALAARHAALQDAHDALAAKHAGLIALYTDLVNAHRRLEGHVEALGGRVEALEGVQAGLFDVTVTVVPKVKVEGEGEGEDEEAA</sequence>
<accession>A0A0J1BCF6</accession>
<protein>
    <submittedName>
        <fullName evidence="1">Uncharacterized protein</fullName>
    </submittedName>
</protein>
<reference evidence="1 2" key="1">
    <citation type="submission" date="2015-03" db="EMBL/GenBank/DDBJ databases">
        <title>Genomics and transcriptomics of the oil-accumulating basidiomycete yeast T. oleaginosus allow insights into substrate utilization and the diverse evolutionary trajectories of mating systems in fungi.</title>
        <authorList>
            <consortium name="DOE Joint Genome Institute"/>
            <person name="Kourist R."/>
            <person name="Kracht O."/>
            <person name="Bracharz F."/>
            <person name="Lipzen A."/>
            <person name="Nolan M."/>
            <person name="Ohm R."/>
            <person name="Grigoriev I."/>
            <person name="Sun S."/>
            <person name="Heitman J."/>
            <person name="Bruck T."/>
            <person name="Nowrousian M."/>
        </authorList>
    </citation>
    <scope>NUCLEOTIDE SEQUENCE [LARGE SCALE GENOMIC DNA]</scope>
    <source>
        <strain evidence="1 2">IBC0246</strain>
    </source>
</reference>
<dbReference type="RefSeq" id="XP_018282195.1">
    <property type="nucleotide sequence ID" value="XM_018425104.1"/>
</dbReference>
<keyword evidence="2" id="KW-1185">Reference proteome</keyword>
<dbReference type="EMBL" id="KQ087180">
    <property type="protein sequence ID" value="KLT45704.1"/>
    <property type="molecule type" value="Genomic_DNA"/>
</dbReference>
<dbReference type="Proteomes" id="UP000053611">
    <property type="component" value="Unassembled WGS sequence"/>
</dbReference>
<evidence type="ECO:0000313" key="1">
    <source>
        <dbReference type="EMBL" id="KLT45704.1"/>
    </source>
</evidence>